<dbReference type="PaxDb" id="67767-A0A0J7JTA7"/>
<gene>
    <name evidence="1" type="ORF">RF55_26045</name>
</gene>
<protein>
    <submittedName>
        <fullName evidence="1">Lian-aa1 retrotransposon protein</fullName>
    </submittedName>
</protein>
<dbReference type="EMBL" id="LBMM01034521">
    <property type="protein sequence ID" value="KMQ81533.1"/>
    <property type="molecule type" value="Genomic_DNA"/>
</dbReference>
<comment type="caution">
    <text evidence="1">The sequence shown here is derived from an EMBL/GenBank/DDBJ whole genome shotgun (WGS) entry which is preliminary data.</text>
</comment>
<reference evidence="1 2" key="1">
    <citation type="submission" date="2015-04" db="EMBL/GenBank/DDBJ databases">
        <title>Lasius niger genome sequencing.</title>
        <authorList>
            <person name="Konorov E.A."/>
            <person name="Nikitin M.A."/>
            <person name="Kirill M.V."/>
            <person name="Chang P."/>
        </authorList>
    </citation>
    <scope>NUCLEOTIDE SEQUENCE [LARGE SCALE GENOMIC DNA]</scope>
    <source>
        <tissue evidence="1">Whole</tissue>
    </source>
</reference>
<name>A0A0J7JTA7_LASNI</name>
<dbReference type="InterPro" id="IPR012337">
    <property type="entry name" value="RNaseH-like_sf"/>
</dbReference>
<dbReference type="GO" id="GO:0003676">
    <property type="term" value="F:nucleic acid binding"/>
    <property type="evidence" value="ECO:0007669"/>
    <property type="project" value="InterPro"/>
</dbReference>
<dbReference type="InterPro" id="IPR036397">
    <property type="entry name" value="RNaseH_sf"/>
</dbReference>
<feature type="non-terminal residue" evidence="1">
    <location>
        <position position="135"/>
    </location>
</feature>
<dbReference type="Gene3D" id="3.30.420.10">
    <property type="entry name" value="Ribonuclease H-like superfamily/Ribonuclease H"/>
    <property type="match status" value="1"/>
</dbReference>
<evidence type="ECO:0000313" key="1">
    <source>
        <dbReference type="EMBL" id="KMQ81533.1"/>
    </source>
</evidence>
<dbReference type="SUPFAM" id="SSF53098">
    <property type="entry name" value="Ribonuclease H-like"/>
    <property type="match status" value="1"/>
</dbReference>
<proteinExistence type="predicted"/>
<dbReference type="OrthoDB" id="7701141at2759"/>
<evidence type="ECO:0000313" key="2">
    <source>
        <dbReference type="Proteomes" id="UP000036403"/>
    </source>
</evidence>
<dbReference type="AlphaFoldDB" id="A0A0J7JTA7"/>
<accession>A0A0J7JTA7</accession>
<keyword evidence="2" id="KW-1185">Reference proteome</keyword>
<dbReference type="Proteomes" id="UP000036403">
    <property type="component" value="Unassembled WGS sequence"/>
</dbReference>
<sequence length="135" mass="15159">MPTEHRFAQNFSTHLSNKNSWTSLGKVHPMKPQTIKWYTDGFLTDEGSGLGVVGLRLKYHELMGRYTSIFQAEVCAIGRCAEFNLQRNYRDKDIDILSDSQAAIKALSKAKITSKLVNEVRTALDKLGAVNKLTI</sequence>
<organism evidence="1 2">
    <name type="scientific">Lasius niger</name>
    <name type="common">Black garden ant</name>
    <dbReference type="NCBI Taxonomy" id="67767"/>
    <lineage>
        <taxon>Eukaryota</taxon>
        <taxon>Metazoa</taxon>
        <taxon>Ecdysozoa</taxon>
        <taxon>Arthropoda</taxon>
        <taxon>Hexapoda</taxon>
        <taxon>Insecta</taxon>
        <taxon>Pterygota</taxon>
        <taxon>Neoptera</taxon>
        <taxon>Endopterygota</taxon>
        <taxon>Hymenoptera</taxon>
        <taxon>Apocrita</taxon>
        <taxon>Aculeata</taxon>
        <taxon>Formicoidea</taxon>
        <taxon>Formicidae</taxon>
        <taxon>Formicinae</taxon>
        <taxon>Lasius</taxon>
        <taxon>Lasius</taxon>
    </lineage>
</organism>